<evidence type="ECO:0000313" key="1">
    <source>
        <dbReference type="EMBL" id="PIA43211.1"/>
    </source>
</evidence>
<reference evidence="1 2" key="1">
    <citation type="submission" date="2017-09" db="EMBL/GenBank/DDBJ databases">
        <title>WGS assembly of Aquilegia coerulea Goldsmith.</title>
        <authorList>
            <person name="Hodges S."/>
            <person name="Kramer E."/>
            <person name="Nordborg M."/>
            <person name="Tomkins J."/>
            <person name="Borevitz J."/>
            <person name="Derieg N."/>
            <person name="Yan J."/>
            <person name="Mihaltcheva S."/>
            <person name="Hayes R.D."/>
            <person name="Rokhsar D."/>
        </authorList>
    </citation>
    <scope>NUCLEOTIDE SEQUENCE [LARGE SCALE GENOMIC DNA]</scope>
    <source>
        <strain evidence="2">cv. Goldsmith</strain>
    </source>
</reference>
<keyword evidence="2" id="KW-1185">Reference proteome</keyword>
<name>A0A2G5DI69_AQUCA</name>
<dbReference type="InParanoid" id="A0A2G5DI69"/>
<sequence length="84" mass="9810">MAQRFCNRKTSNGDEKWFLERNFTTSGSCETFFKELQLLLLQQQQTQSVYKETSTLLSSPSSSTFHCSKLLFFVYKEYAKEISS</sequence>
<gene>
    <name evidence="1" type="ORF">AQUCO_02000567v1</name>
</gene>
<protein>
    <submittedName>
        <fullName evidence="1">Uncharacterized protein</fullName>
    </submittedName>
</protein>
<evidence type="ECO:0000313" key="2">
    <source>
        <dbReference type="Proteomes" id="UP000230069"/>
    </source>
</evidence>
<dbReference type="AlphaFoldDB" id="A0A2G5DI69"/>
<dbReference type="EMBL" id="KZ305037">
    <property type="protein sequence ID" value="PIA43211.1"/>
    <property type="molecule type" value="Genomic_DNA"/>
</dbReference>
<dbReference type="Proteomes" id="UP000230069">
    <property type="component" value="Unassembled WGS sequence"/>
</dbReference>
<accession>A0A2G5DI69</accession>
<organism evidence="1 2">
    <name type="scientific">Aquilegia coerulea</name>
    <name type="common">Rocky mountain columbine</name>
    <dbReference type="NCBI Taxonomy" id="218851"/>
    <lineage>
        <taxon>Eukaryota</taxon>
        <taxon>Viridiplantae</taxon>
        <taxon>Streptophyta</taxon>
        <taxon>Embryophyta</taxon>
        <taxon>Tracheophyta</taxon>
        <taxon>Spermatophyta</taxon>
        <taxon>Magnoliopsida</taxon>
        <taxon>Ranunculales</taxon>
        <taxon>Ranunculaceae</taxon>
        <taxon>Thalictroideae</taxon>
        <taxon>Aquilegia</taxon>
    </lineage>
</organism>
<proteinExistence type="predicted"/>